<evidence type="ECO:0000256" key="5">
    <source>
        <dbReference type="ARBA" id="ARBA00023242"/>
    </source>
</evidence>
<dbReference type="PANTHER" id="PTHR12135:SF0">
    <property type="entry name" value="DNA REPAIR PROTEIN COMPLEMENTING XP-C CELLS"/>
    <property type="match status" value="1"/>
</dbReference>
<evidence type="ECO:0000259" key="9">
    <source>
        <dbReference type="SMART" id="SM01032"/>
    </source>
</evidence>
<dbReference type="SMART" id="SM01030">
    <property type="entry name" value="BHD_1"/>
    <property type="match status" value="1"/>
</dbReference>
<dbReference type="Pfam" id="PF10403">
    <property type="entry name" value="BHD_1"/>
    <property type="match status" value="1"/>
</dbReference>
<evidence type="ECO:0000256" key="3">
    <source>
        <dbReference type="ARBA" id="ARBA00022763"/>
    </source>
</evidence>
<dbReference type="GO" id="GO:0005737">
    <property type="term" value="C:cytoplasm"/>
    <property type="evidence" value="ECO:0007669"/>
    <property type="project" value="TreeGrafter"/>
</dbReference>
<dbReference type="Gene3D" id="3.90.260.10">
    <property type="entry name" value="Transglutaminase-like"/>
    <property type="match status" value="1"/>
</dbReference>
<dbReference type="GO" id="GO:0000111">
    <property type="term" value="C:nucleotide-excision repair factor 2 complex"/>
    <property type="evidence" value="ECO:0007669"/>
    <property type="project" value="TreeGrafter"/>
</dbReference>
<dbReference type="AlphaFoldDB" id="A0A1C7NI58"/>
<dbReference type="EMBL" id="LUGH01000137">
    <property type="protein sequence ID" value="OBZ88698.1"/>
    <property type="molecule type" value="Genomic_DNA"/>
</dbReference>
<evidence type="ECO:0000259" key="7">
    <source>
        <dbReference type="SMART" id="SM01030"/>
    </source>
</evidence>
<dbReference type="PANTHER" id="PTHR12135">
    <property type="entry name" value="DNA REPAIR PROTEIN XP-C / RAD4"/>
    <property type="match status" value="1"/>
</dbReference>
<feature type="domain" description="Rad4 beta-hairpin" evidence="7">
    <location>
        <begin position="452"/>
        <end position="503"/>
    </location>
</feature>
<dbReference type="Pfam" id="PF03835">
    <property type="entry name" value="Rad4"/>
    <property type="match status" value="1"/>
</dbReference>
<dbReference type="STRING" id="101091.A0A1C7NI58"/>
<comment type="caution">
    <text evidence="10">The sequence shown here is derived from an EMBL/GenBank/DDBJ whole genome shotgun (WGS) entry which is preliminary data.</text>
</comment>
<feature type="domain" description="Rad4 beta-hairpin" evidence="8">
    <location>
        <begin position="505"/>
        <end position="567"/>
    </location>
</feature>
<dbReference type="InParanoid" id="A0A1C7NI58"/>
<keyword evidence="4" id="KW-0234">DNA repair</keyword>
<evidence type="ECO:0000313" key="11">
    <source>
        <dbReference type="Proteomes" id="UP000093000"/>
    </source>
</evidence>
<dbReference type="InterPro" id="IPR004583">
    <property type="entry name" value="DNA_repair_Rad4"/>
</dbReference>
<gene>
    <name evidence="10" type="primary">rhp42</name>
    <name evidence="10" type="ORF">A0J61_03259</name>
</gene>
<dbReference type="InterPro" id="IPR036985">
    <property type="entry name" value="Transglutaminase-like_sf"/>
</dbReference>
<evidence type="ECO:0000256" key="4">
    <source>
        <dbReference type="ARBA" id="ARBA00023204"/>
    </source>
</evidence>
<dbReference type="InterPro" id="IPR042488">
    <property type="entry name" value="Rad4_BHD3_sf"/>
</dbReference>
<protein>
    <submittedName>
        <fullName evidence="10">DNA repair protein rhp42</fullName>
    </submittedName>
</protein>
<dbReference type="InterPro" id="IPR018328">
    <property type="entry name" value="Rad4_beta-hairpin_dom3"/>
</dbReference>
<dbReference type="Pfam" id="PF10404">
    <property type="entry name" value="BHD_2"/>
    <property type="match status" value="1"/>
</dbReference>
<name>A0A1C7NI58_9FUNG</name>
<keyword evidence="5" id="KW-0539">Nucleus</keyword>
<sequence length="721" mass="83232">MVSTRSGSSTKGKQTPLKRRNTEKNTPRKKSKGKQTIAHVDSTDEEHQPEEFIKVDLPVQNPFAEQENEEDESEEEDEIDWETVSLPPRFNEMGSFEQHLPEENVYKDVEIVMEAPRPVLKESNWEKAYQRNLREWMHHSHVVLLTAHYKWRNYWCSHAEMKSVCRSVIPDHAKRLLSKDKTEATLKTGIKWLIGWWTDYFRLTGPGLLTVPYHEAFRSDITLRQWIDQKQSDESNDYIENLEAWMNLLSVRSGTRDTSAELFVALLRACGCDARLVCSIQPLPYKIPPASKKIQQETPVEEEEEKTGQAMFPFRPRSKAYVSPDKELKSPKAKPPCVWAEVWCEDTQRWICVDMIRNYIDRPGLMEPAALNRSNTMSFVLAFSADNRNVIDVARRYTSNLEKAVRLREPPLTKREKEGGMKLWSDIFLSTLVQQHDERDVIEKASLDELETREMMPTSINGFKNHPVYALERHLKKFEILHPREPVLGSIRGEKVYPRSCVKTVSTADAYRKMGKEIKPGEQPVKMVKANAVTIEKRRLKEQAKQDSQELLVPCYGEWQTQYYRPPPLIHGKLVKNAYGTIDLFTSSMLPQGAAHIPIKGIAKIAKKLNIDYAEAVVDFEFMKMRAVPITNGIVVAEEHEPILLEAWEDYEQNEANKAIAKQEKEVYKRWRKLIKGLLIKAHVDKSYGKTDEDELKKKWDAFNHSASPAIDGGGFLPEED</sequence>
<comment type="subcellular location">
    <subcellularLocation>
        <location evidence="1">Nucleus</location>
    </subcellularLocation>
</comment>
<feature type="compositionally biased region" description="Polar residues" evidence="6">
    <location>
        <begin position="1"/>
        <end position="13"/>
    </location>
</feature>
<dbReference type="InterPro" id="IPR018327">
    <property type="entry name" value="BHD_2"/>
</dbReference>
<dbReference type="FunCoup" id="A0A1C7NI58">
    <property type="interactions" value="96"/>
</dbReference>
<dbReference type="FunFam" id="3.30.70.2460:FF:000001">
    <property type="entry name" value="DNA repair protein Rad4 family"/>
    <property type="match status" value="1"/>
</dbReference>
<dbReference type="GO" id="GO:0006289">
    <property type="term" value="P:nucleotide-excision repair"/>
    <property type="evidence" value="ECO:0007669"/>
    <property type="project" value="InterPro"/>
</dbReference>
<proteinExistence type="inferred from homology"/>
<dbReference type="SMART" id="SM01032">
    <property type="entry name" value="BHD_3"/>
    <property type="match status" value="1"/>
</dbReference>
<dbReference type="Gene3D" id="3.30.70.2460">
    <property type="entry name" value="Rad4, beta-hairpin domain BHD3"/>
    <property type="match status" value="1"/>
</dbReference>
<dbReference type="SMART" id="SM01031">
    <property type="entry name" value="BHD_2"/>
    <property type="match status" value="1"/>
</dbReference>
<feature type="domain" description="Rad4 beta-hairpin" evidence="9">
    <location>
        <begin position="574"/>
        <end position="648"/>
    </location>
</feature>
<feature type="compositionally biased region" description="Acidic residues" evidence="6">
    <location>
        <begin position="66"/>
        <end position="80"/>
    </location>
</feature>
<dbReference type="InterPro" id="IPR038765">
    <property type="entry name" value="Papain-like_cys_pep_sf"/>
</dbReference>
<evidence type="ECO:0000256" key="1">
    <source>
        <dbReference type="ARBA" id="ARBA00004123"/>
    </source>
</evidence>
<comment type="similarity">
    <text evidence="2">Belongs to the XPC family.</text>
</comment>
<dbReference type="Gene3D" id="2.20.20.110">
    <property type="entry name" value="Rad4, beta-hairpin domain BHD1"/>
    <property type="match status" value="1"/>
</dbReference>
<keyword evidence="11" id="KW-1185">Reference proteome</keyword>
<dbReference type="SUPFAM" id="SSF54001">
    <property type="entry name" value="Cysteine proteinases"/>
    <property type="match status" value="1"/>
</dbReference>
<keyword evidence="3" id="KW-0227">DNA damage</keyword>
<evidence type="ECO:0000256" key="2">
    <source>
        <dbReference type="ARBA" id="ARBA00009525"/>
    </source>
</evidence>
<organism evidence="10 11">
    <name type="scientific">Choanephora cucurbitarum</name>
    <dbReference type="NCBI Taxonomy" id="101091"/>
    <lineage>
        <taxon>Eukaryota</taxon>
        <taxon>Fungi</taxon>
        <taxon>Fungi incertae sedis</taxon>
        <taxon>Mucoromycota</taxon>
        <taxon>Mucoromycotina</taxon>
        <taxon>Mucoromycetes</taxon>
        <taxon>Mucorales</taxon>
        <taxon>Mucorineae</taxon>
        <taxon>Choanephoraceae</taxon>
        <taxon>Choanephoroideae</taxon>
        <taxon>Choanephora</taxon>
    </lineage>
</organism>
<dbReference type="GO" id="GO:0006298">
    <property type="term" value="P:mismatch repair"/>
    <property type="evidence" value="ECO:0007669"/>
    <property type="project" value="TreeGrafter"/>
</dbReference>
<reference evidence="10 11" key="1">
    <citation type="submission" date="2016-03" db="EMBL/GenBank/DDBJ databases">
        <title>Choanephora cucurbitarum.</title>
        <authorList>
            <person name="Min B."/>
            <person name="Park H."/>
            <person name="Park J.-H."/>
            <person name="Shin H.-D."/>
            <person name="Choi I.-G."/>
        </authorList>
    </citation>
    <scope>NUCLEOTIDE SEQUENCE [LARGE SCALE GENOMIC DNA]</scope>
    <source>
        <strain evidence="10 11">KUS-F28377</strain>
    </source>
</reference>
<dbReference type="GO" id="GO:0071942">
    <property type="term" value="C:XPC complex"/>
    <property type="evidence" value="ECO:0007669"/>
    <property type="project" value="TreeGrafter"/>
</dbReference>
<dbReference type="InterPro" id="IPR018325">
    <property type="entry name" value="Rad4/PNGase_transGLS-fold"/>
</dbReference>
<dbReference type="Proteomes" id="UP000093000">
    <property type="component" value="Unassembled WGS sequence"/>
</dbReference>
<evidence type="ECO:0000256" key="6">
    <source>
        <dbReference type="SAM" id="MobiDB-lite"/>
    </source>
</evidence>
<evidence type="ECO:0000313" key="10">
    <source>
        <dbReference type="EMBL" id="OBZ88698.1"/>
    </source>
</evidence>
<dbReference type="OrthoDB" id="300780at2759"/>
<dbReference type="GO" id="GO:0003697">
    <property type="term" value="F:single-stranded DNA binding"/>
    <property type="evidence" value="ECO:0007669"/>
    <property type="project" value="TreeGrafter"/>
</dbReference>
<dbReference type="Pfam" id="PF10405">
    <property type="entry name" value="BHD_3"/>
    <property type="match status" value="1"/>
</dbReference>
<evidence type="ECO:0000259" key="8">
    <source>
        <dbReference type="SMART" id="SM01031"/>
    </source>
</evidence>
<dbReference type="InterPro" id="IPR018326">
    <property type="entry name" value="Rad4_beta-hairpin_dom1"/>
</dbReference>
<feature type="compositionally biased region" description="Basic and acidic residues" evidence="6">
    <location>
        <begin position="41"/>
        <end position="54"/>
    </location>
</feature>
<dbReference type="GO" id="GO:0003684">
    <property type="term" value="F:damaged DNA binding"/>
    <property type="evidence" value="ECO:0007669"/>
    <property type="project" value="InterPro"/>
</dbReference>
<accession>A0A1C7NI58</accession>
<feature type="region of interest" description="Disordered" evidence="6">
    <location>
        <begin position="1"/>
        <end position="80"/>
    </location>
</feature>